<dbReference type="Pfam" id="PF06568">
    <property type="entry name" value="YjiS-like"/>
    <property type="match status" value="1"/>
</dbReference>
<reference evidence="2" key="2">
    <citation type="journal article" date="2021" name="Syst. Appl. Microbiol.">
        <title>Roseomonas hellenica sp. nov., isolated from roots of wild-growing Alkanna tinctoria.</title>
        <authorList>
            <person name="Rat A."/>
            <person name="Naranjo H.D."/>
            <person name="Lebbe L."/>
            <person name="Cnockaert M."/>
            <person name="Krigas N."/>
            <person name="Grigoriadou K."/>
            <person name="Maloupa E."/>
            <person name="Willems A."/>
        </authorList>
    </citation>
    <scope>NUCLEOTIDE SEQUENCE</scope>
    <source>
        <strain evidence="2">LMG 31231</strain>
    </source>
</reference>
<dbReference type="AlphaFoldDB" id="A0A9X9WXD0"/>
<dbReference type="Proteomes" id="UP001138751">
    <property type="component" value="Unassembled WGS sequence"/>
</dbReference>
<name>A0A9X9WXD0_9PROT</name>
<protein>
    <submittedName>
        <fullName evidence="2">DUF1127 domain-containing protein</fullName>
    </submittedName>
</protein>
<feature type="domain" description="YjiS-like" evidence="1">
    <location>
        <begin position="6"/>
        <end position="32"/>
    </location>
</feature>
<sequence length="43" mass="5183">MVTALERRRQRARLAVLEPRLLRDIGVTPEEALAESRKPWWRR</sequence>
<evidence type="ECO:0000313" key="3">
    <source>
        <dbReference type="Proteomes" id="UP001138751"/>
    </source>
</evidence>
<evidence type="ECO:0000313" key="2">
    <source>
        <dbReference type="EMBL" id="MBR0671809.1"/>
    </source>
</evidence>
<evidence type="ECO:0000259" key="1">
    <source>
        <dbReference type="Pfam" id="PF06568"/>
    </source>
</evidence>
<accession>A0A9X9WXD0</accession>
<keyword evidence="3" id="KW-1185">Reference proteome</keyword>
<reference evidence="2" key="1">
    <citation type="submission" date="2020-01" db="EMBL/GenBank/DDBJ databases">
        <authorList>
            <person name="Rat A."/>
        </authorList>
    </citation>
    <scope>NUCLEOTIDE SEQUENCE</scope>
    <source>
        <strain evidence="2">LMG 31231</strain>
    </source>
</reference>
<dbReference type="InterPro" id="IPR009506">
    <property type="entry name" value="YjiS-like"/>
</dbReference>
<gene>
    <name evidence="2" type="ORF">GXW76_11565</name>
</gene>
<proteinExistence type="predicted"/>
<dbReference type="EMBL" id="JAAEDM010000026">
    <property type="protein sequence ID" value="MBR0671809.1"/>
    <property type="molecule type" value="Genomic_DNA"/>
</dbReference>
<comment type="caution">
    <text evidence="2">The sequence shown here is derived from an EMBL/GenBank/DDBJ whole genome shotgun (WGS) entry which is preliminary data.</text>
</comment>
<organism evidence="2 3">
    <name type="scientific">Neoroseomonas soli</name>
    <dbReference type="NCBI Taxonomy" id="1081025"/>
    <lineage>
        <taxon>Bacteria</taxon>
        <taxon>Pseudomonadati</taxon>
        <taxon>Pseudomonadota</taxon>
        <taxon>Alphaproteobacteria</taxon>
        <taxon>Acetobacterales</taxon>
        <taxon>Acetobacteraceae</taxon>
        <taxon>Neoroseomonas</taxon>
    </lineage>
</organism>